<dbReference type="EMBL" id="CM026431">
    <property type="protein sequence ID" value="KAG0560142.1"/>
    <property type="molecule type" value="Genomic_DNA"/>
</dbReference>
<reference evidence="6" key="1">
    <citation type="submission" date="2020-06" db="EMBL/GenBank/DDBJ databases">
        <title>WGS assembly of Ceratodon purpureus strain R40.</title>
        <authorList>
            <person name="Carey S.B."/>
            <person name="Jenkins J."/>
            <person name="Shu S."/>
            <person name="Lovell J.T."/>
            <person name="Sreedasyam A."/>
            <person name="Maumus F."/>
            <person name="Tiley G.P."/>
            <person name="Fernandez-Pozo N."/>
            <person name="Barry K."/>
            <person name="Chen C."/>
            <person name="Wang M."/>
            <person name="Lipzen A."/>
            <person name="Daum C."/>
            <person name="Saski C.A."/>
            <person name="Payton A.C."/>
            <person name="Mcbreen J.C."/>
            <person name="Conrad R.E."/>
            <person name="Kollar L.M."/>
            <person name="Olsson S."/>
            <person name="Huttunen S."/>
            <person name="Landis J.B."/>
            <person name="Wickett N.J."/>
            <person name="Johnson M.G."/>
            <person name="Rensing S.A."/>
            <person name="Grimwood J."/>
            <person name="Schmutz J."/>
            <person name="Mcdaniel S.F."/>
        </authorList>
    </citation>
    <scope>NUCLEOTIDE SEQUENCE</scope>
    <source>
        <strain evidence="6">R40</strain>
    </source>
</reference>
<feature type="compositionally biased region" description="Polar residues" evidence="3">
    <location>
        <begin position="182"/>
        <end position="199"/>
    </location>
</feature>
<dbReference type="Proteomes" id="UP000822688">
    <property type="component" value="Chromosome 10"/>
</dbReference>
<evidence type="ECO:0000313" key="6">
    <source>
        <dbReference type="EMBL" id="KAG0560142.1"/>
    </source>
</evidence>
<feature type="region of interest" description="Disordered" evidence="3">
    <location>
        <begin position="289"/>
        <end position="538"/>
    </location>
</feature>
<dbReference type="CDD" id="cd00293">
    <property type="entry name" value="USP-like"/>
    <property type="match status" value="1"/>
</dbReference>
<feature type="domain" description="3-dehydroquinate synthase C-terminal" evidence="5">
    <location>
        <begin position="713"/>
        <end position="891"/>
    </location>
</feature>
<dbReference type="InterPro" id="IPR014729">
    <property type="entry name" value="Rossmann-like_a/b/a_fold"/>
</dbReference>
<feature type="compositionally biased region" description="Low complexity" evidence="3">
    <location>
        <begin position="200"/>
        <end position="220"/>
    </location>
</feature>
<keyword evidence="1" id="KW-0028">Amino-acid biosynthesis</keyword>
<keyword evidence="7" id="KW-1185">Reference proteome</keyword>
<feature type="compositionally biased region" description="Low complexity" evidence="3">
    <location>
        <begin position="242"/>
        <end position="255"/>
    </location>
</feature>
<proteinExistence type="predicted"/>
<feature type="compositionally biased region" description="Polar residues" evidence="3">
    <location>
        <begin position="411"/>
        <end position="432"/>
    </location>
</feature>
<dbReference type="GO" id="GO:0003856">
    <property type="term" value="F:3-dehydroquinate synthase activity"/>
    <property type="evidence" value="ECO:0007669"/>
    <property type="project" value="InterPro"/>
</dbReference>
<dbReference type="InterPro" id="IPR056179">
    <property type="entry name" value="DHQS_C"/>
</dbReference>
<keyword evidence="2" id="KW-0057">Aromatic amino acid biosynthesis</keyword>
<feature type="compositionally biased region" description="Polar residues" evidence="3">
    <location>
        <begin position="353"/>
        <end position="363"/>
    </location>
</feature>
<dbReference type="Gene3D" id="3.40.50.620">
    <property type="entry name" value="HUPs"/>
    <property type="match status" value="1"/>
</dbReference>
<gene>
    <name evidence="6" type="ORF">KC19_10G157000</name>
</gene>
<evidence type="ECO:0000259" key="5">
    <source>
        <dbReference type="Pfam" id="PF26558"/>
    </source>
</evidence>
<dbReference type="InterPro" id="IPR002812">
    <property type="entry name" value="DHQS"/>
</dbReference>
<feature type="compositionally biased region" description="Polar residues" evidence="3">
    <location>
        <begin position="445"/>
        <end position="494"/>
    </location>
</feature>
<dbReference type="GO" id="GO:0009073">
    <property type="term" value="P:aromatic amino acid family biosynthetic process"/>
    <property type="evidence" value="ECO:0007669"/>
    <property type="project" value="InterPro"/>
</dbReference>
<evidence type="ECO:0000256" key="1">
    <source>
        <dbReference type="ARBA" id="ARBA00022605"/>
    </source>
</evidence>
<dbReference type="SUPFAM" id="SSF52402">
    <property type="entry name" value="Adenine nucleotide alpha hydrolases-like"/>
    <property type="match status" value="1"/>
</dbReference>
<feature type="domain" description="3-dehydroquinate synthase N-terminal" evidence="4">
    <location>
        <begin position="548"/>
        <end position="697"/>
    </location>
</feature>
<dbReference type="PANTHER" id="PTHR33563:SF1">
    <property type="entry name" value="3-DEHYDROQUINATE SYNTHASE"/>
    <property type="match status" value="1"/>
</dbReference>
<dbReference type="Pfam" id="PF01959">
    <property type="entry name" value="DHQS"/>
    <property type="match status" value="1"/>
</dbReference>
<dbReference type="AlphaFoldDB" id="A0A8T0GT48"/>
<organism evidence="6 7">
    <name type="scientific">Ceratodon purpureus</name>
    <name type="common">Fire moss</name>
    <name type="synonym">Dicranum purpureum</name>
    <dbReference type="NCBI Taxonomy" id="3225"/>
    <lineage>
        <taxon>Eukaryota</taxon>
        <taxon>Viridiplantae</taxon>
        <taxon>Streptophyta</taxon>
        <taxon>Embryophyta</taxon>
        <taxon>Bryophyta</taxon>
        <taxon>Bryophytina</taxon>
        <taxon>Bryopsida</taxon>
        <taxon>Dicranidae</taxon>
        <taxon>Pseudoditrichales</taxon>
        <taxon>Ditrichaceae</taxon>
        <taxon>Ceratodon</taxon>
    </lineage>
</organism>
<dbReference type="InterPro" id="IPR030960">
    <property type="entry name" value="DHQS/DOIS_N"/>
</dbReference>
<feature type="compositionally biased region" description="Basic residues" evidence="3">
    <location>
        <begin position="229"/>
        <end position="241"/>
    </location>
</feature>
<evidence type="ECO:0000256" key="2">
    <source>
        <dbReference type="ARBA" id="ARBA00023141"/>
    </source>
</evidence>
<dbReference type="GO" id="GO:0016491">
    <property type="term" value="F:oxidoreductase activity"/>
    <property type="evidence" value="ECO:0007669"/>
    <property type="project" value="InterPro"/>
</dbReference>
<sequence length="891" mass="94898">MEMTPRNVKTQGVVLVVIDLSKEVSSSAVTWALENAVRNGDLLRLVGIITHVQNPIGFMSRVDKNTWSGSSRRNLETEIANKRYMLHNMHDLDNRCKKAGVQLSIDVCVGQNPKSIVVDEAKNSGAYHVVVDKTMKKDRKYFIENLTCFVTRVRASGGAESIRSFAVSKPTPRPPAGGPTPFNTQASSFYMSSHLSNMHSKTSSESGSSLHGGSSQSSTTFNQSDFKEHHGRLGPLSKHHSTASMTSATSTSSLSMGFDTQSSFDDLFSINHDSISERDASLCESIPMTPDHHNAGPGFGVPSSRPDIPRNPIPRPQWHARSNAPQINDSLKTSTSVSASPHIPKQSVVVRPSLNTSYRNTTLSRSSSGDVGGSEVSGRSFESARNLTLSRSSSGEVGGGLSEGSGRSFESARSTGSAQATGSGRSSPQRAISNAIIGNAPPTANGWSAGSGRSSPQRAMPNSNTGSASPTANGWSAGSGRSSPQRAISTSNIGSAPPTENGWSAGSGRSSPQHAISSSNIGSATPTGSGWSVGSGRTSLRQAASKPKIVWVWTKSKDVMMAAVEGGWSTFVFTPETMDLAHEWTSLAKINPLYLEGGQFLNAENKQVAVLGQIALSEQVESLDGWEAKVVVMSALDWQIIPAEIMVAAFQDSSTALYATASSANDARFYLEASEKGTDGIVLQTDDVSEVFALKAYLKDKKEPTMGIALVEAVVTQVEHVGMGDRVCVDLCNLLHPGEGLLVGSFARALFLIHSECLENNYVASRSFRVNAGPVHAYVGMAGGRTEYLSELHTGSQVLVVDALGHTRSVLVGRVKIESRPLLLVEVEVDGQRHSVLLQNAETVCLVAPGDNTASKAVPVTNLQVGDKLLLSLQEEARHPGIHIEEFLMEK</sequence>
<feature type="compositionally biased region" description="Polar residues" evidence="3">
    <location>
        <begin position="323"/>
        <end position="339"/>
    </location>
</feature>
<feature type="region of interest" description="Disordered" evidence="3">
    <location>
        <begin position="165"/>
        <end position="255"/>
    </location>
</feature>
<accession>A0A8T0GT48</accession>
<evidence type="ECO:0000259" key="4">
    <source>
        <dbReference type="Pfam" id="PF01959"/>
    </source>
</evidence>
<protein>
    <submittedName>
        <fullName evidence="6">Uncharacterized protein</fullName>
    </submittedName>
</protein>
<evidence type="ECO:0000256" key="3">
    <source>
        <dbReference type="SAM" id="MobiDB-lite"/>
    </source>
</evidence>
<name>A0A8T0GT48_CERPU</name>
<comment type="caution">
    <text evidence="6">The sequence shown here is derived from an EMBL/GenBank/DDBJ whole genome shotgun (WGS) entry which is preliminary data.</text>
</comment>
<feature type="compositionally biased region" description="Low complexity" evidence="3">
    <location>
        <begin position="364"/>
        <end position="380"/>
    </location>
</feature>
<evidence type="ECO:0000313" key="7">
    <source>
        <dbReference type="Proteomes" id="UP000822688"/>
    </source>
</evidence>
<dbReference type="Pfam" id="PF26558">
    <property type="entry name" value="DHQS_2nd"/>
    <property type="match status" value="1"/>
</dbReference>
<feature type="compositionally biased region" description="Polar residues" evidence="3">
    <location>
        <begin position="501"/>
        <end position="538"/>
    </location>
</feature>
<dbReference type="PANTHER" id="PTHR33563">
    <property type="match status" value="1"/>
</dbReference>